<dbReference type="EMBL" id="OV170229">
    <property type="protein sequence ID" value="CAH0731889.1"/>
    <property type="molecule type" value="Genomic_DNA"/>
</dbReference>
<feature type="compositionally biased region" description="Polar residues" evidence="1">
    <location>
        <begin position="217"/>
        <end position="249"/>
    </location>
</feature>
<evidence type="ECO:0000313" key="2">
    <source>
        <dbReference type="EMBL" id="CAH0731889.1"/>
    </source>
</evidence>
<feature type="compositionally biased region" description="Polar residues" evidence="1">
    <location>
        <begin position="461"/>
        <end position="487"/>
    </location>
</feature>
<dbReference type="AlphaFoldDB" id="A0A8J9YGV0"/>
<reference evidence="2" key="1">
    <citation type="submission" date="2021-12" db="EMBL/GenBank/DDBJ databases">
        <authorList>
            <person name="Martin H S."/>
        </authorList>
    </citation>
    <scope>NUCLEOTIDE SEQUENCE</scope>
</reference>
<gene>
    <name evidence="2" type="ORF">BINO364_LOCUS16654</name>
</gene>
<feature type="compositionally biased region" description="Low complexity" evidence="1">
    <location>
        <begin position="515"/>
        <end position="548"/>
    </location>
</feature>
<feature type="region of interest" description="Disordered" evidence="1">
    <location>
        <begin position="578"/>
        <end position="648"/>
    </location>
</feature>
<feature type="region of interest" description="Disordered" evidence="1">
    <location>
        <begin position="394"/>
        <end position="548"/>
    </location>
</feature>
<accession>A0A8J9YGV0</accession>
<feature type="compositionally biased region" description="Polar residues" evidence="1">
    <location>
        <begin position="396"/>
        <end position="409"/>
    </location>
</feature>
<dbReference type="OrthoDB" id="9984778at2759"/>
<feature type="compositionally biased region" description="Polar residues" evidence="1">
    <location>
        <begin position="281"/>
        <end position="294"/>
    </location>
</feature>
<protein>
    <submittedName>
        <fullName evidence="2">Uncharacterized protein</fullName>
    </submittedName>
</protein>
<feature type="region of interest" description="Disordered" evidence="1">
    <location>
        <begin position="208"/>
        <end position="294"/>
    </location>
</feature>
<organism evidence="2 3">
    <name type="scientific">Brenthis ino</name>
    <name type="common">lesser marbled fritillary</name>
    <dbReference type="NCBI Taxonomy" id="405034"/>
    <lineage>
        <taxon>Eukaryota</taxon>
        <taxon>Metazoa</taxon>
        <taxon>Ecdysozoa</taxon>
        <taxon>Arthropoda</taxon>
        <taxon>Hexapoda</taxon>
        <taxon>Insecta</taxon>
        <taxon>Pterygota</taxon>
        <taxon>Neoptera</taxon>
        <taxon>Endopterygota</taxon>
        <taxon>Lepidoptera</taxon>
        <taxon>Glossata</taxon>
        <taxon>Ditrysia</taxon>
        <taxon>Papilionoidea</taxon>
        <taxon>Nymphalidae</taxon>
        <taxon>Heliconiinae</taxon>
        <taxon>Argynnini</taxon>
        <taxon>Brenthis</taxon>
    </lineage>
</organism>
<evidence type="ECO:0000256" key="1">
    <source>
        <dbReference type="SAM" id="MobiDB-lite"/>
    </source>
</evidence>
<keyword evidence="3" id="KW-1185">Reference proteome</keyword>
<proteinExistence type="predicted"/>
<dbReference type="Proteomes" id="UP000838878">
    <property type="component" value="Chromosome 9"/>
</dbReference>
<feature type="non-terminal residue" evidence="2">
    <location>
        <position position="849"/>
    </location>
</feature>
<name>A0A8J9YGV0_9NEOP</name>
<evidence type="ECO:0000313" key="3">
    <source>
        <dbReference type="Proteomes" id="UP000838878"/>
    </source>
</evidence>
<feature type="compositionally biased region" description="Polar residues" evidence="1">
    <location>
        <begin position="503"/>
        <end position="514"/>
    </location>
</feature>
<feature type="compositionally biased region" description="Basic and acidic residues" evidence="1">
    <location>
        <begin position="488"/>
        <end position="502"/>
    </location>
</feature>
<feature type="compositionally biased region" description="Polar residues" evidence="1">
    <location>
        <begin position="416"/>
        <end position="425"/>
    </location>
</feature>
<sequence length="849" mass="94140">MTERGYDGEQSSAWDIPGPSSIAAILDTVYTSPASDNIIRSDEMDCEPLFAESDDDVEVLPVPIEEVMSQIRGPIPKSAMSNYVNSTSPIQPLSHPVSAYTPVPEEYQPLPDSSSSIDYVLGRGNSDNTISNNPGYSDINMRYQPKPANQSGYFYSNYPPSHYASVRSTSQYVVSPYSTNNRIVVGDDRNYLPINYTLAANQAPVPDNISHMGYEQRQPNINDPVTRYSGNGSQSQANSLERPSRQLNISPGRKLSKESEANPNLIEVSSEEEENPSTTSRPQHPSTTNSNVNLTRAHSNCNRSVDSSSDAFIDVKREPQNQPSTLPNNVRQNATQSLHTNRPNQVNYIQAHIHNRPPYVHQHIIKQENIPNRNNAHVNNQRVCIHHIENTRAHRSNPNYHSGSHNQTPHIRRISQDNQNPTIVNIKQEYRQPVVKTENVERDSSSNTEPNTGIVKVESLESVTVKTEPVSSPQNSVTSDSNSTTQVKIEKIEFQEPRRPKESSPQPGTSSGRNVSQSESSATSQSTSTEQVSPPSSSNASSASSGNVLSAPDLQLDWVSDSSSDNDIQVLEDQNRQVIDLTNSPGRNAPSEGSAPEAGRSPRPLFEAVPHRDPPPQIYHTPPILPGNPMLQRRNSDLNKPSDGPSGRLRAVDKWLELANALNLDTTGTSKPVEKWKKVGPPEPPVASNLGLLPVAVSPTPMEQVVQVESIIEEWNKPGEGGQSVSTFQTDMVDNSAISPTTHHAISPQRHTAPRRAISGRRRLLRSPAPAPPHSRRVPRRHFNATEQFLNSDEHWRNLATQFVTEHVRLRERELQQREVKLQQQSQWQTLFAKLINLGEIIANKINSK</sequence>